<dbReference type="RefSeq" id="WP_220635646.1">
    <property type="nucleotide sequence ID" value="NZ_CAJQUM010000001.1"/>
</dbReference>
<name>A0A916J497_9PROT</name>
<accession>A0A916J497</accession>
<sequence length="83" mass="9242">MRQTMQHAENAGQHGIYDPLCREWATPIPCAQPFTAEASYAARLSYSDAVNRARNLCSMKRPWLVIQPLTVERCAICGGEFAA</sequence>
<evidence type="ECO:0000313" key="2">
    <source>
        <dbReference type="Proteomes" id="UP000742786"/>
    </source>
</evidence>
<reference evidence="1" key="1">
    <citation type="submission" date="2021-04" db="EMBL/GenBank/DDBJ databases">
        <authorList>
            <person name="Hornung B."/>
        </authorList>
    </citation>
    <scope>NUCLEOTIDE SEQUENCE</scope>
    <source>
        <strain evidence="1">G5G6</strain>
    </source>
</reference>
<dbReference type="EMBL" id="CAJQUM010000001">
    <property type="protein sequence ID" value="CAG4883713.1"/>
    <property type="molecule type" value="Genomic_DNA"/>
</dbReference>
<dbReference type="Proteomes" id="UP000742786">
    <property type="component" value="Unassembled WGS sequence"/>
</dbReference>
<proteinExistence type="predicted"/>
<organism evidence="1 2">
    <name type="scientific">Georgfuchsia toluolica</name>
    <dbReference type="NCBI Taxonomy" id="424218"/>
    <lineage>
        <taxon>Bacteria</taxon>
        <taxon>Pseudomonadati</taxon>
        <taxon>Pseudomonadota</taxon>
        <taxon>Betaproteobacteria</taxon>
        <taxon>Nitrosomonadales</taxon>
        <taxon>Sterolibacteriaceae</taxon>
        <taxon>Georgfuchsia</taxon>
    </lineage>
</organism>
<evidence type="ECO:0000313" key="1">
    <source>
        <dbReference type="EMBL" id="CAG4883713.1"/>
    </source>
</evidence>
<comment type="caution">
    <text evidence="1">The sequence shown here is derived from an EMBL/GenBank/DDBJ whole genome shotgun (WGS) entry which is preliminary data.</text>
</comment>
<dbReference type="AlphaFoldDB" id="A0A916J497"/>
<keyword evidence="2" id="KW-1185">Reference proteome</keyword>
<protein>
    <submittedName>
        <fullName evidence="1">Uncharacterized protein</fullName>
    </submittedName>
</protein>
<gene>
    <name evidence="1" type="ORF">GTOL_11596</name>
</gene>